<dbReference type="PANTHER" id="PTHR30250">
    <property type="entry name" value="PST FAMILY PREDICTED COLANIC ACID TRANSPORTER"/>
    <property type="match status" value="1"/>
</dbReference>
<feature type="transmembrane region" description="Helical" evidence="6">
    <location>
        <begin position="227"/>
        <end position="254"/>
    </location>
</feature>
<keyword evidence="2" id="KW-1003">Cell membrane</keyword>
<protein>
    <recommendedName>
        <fullName evidence="9">Polysaccharide biosynthesis protein C-terminal domain-containing protein</fullName>
    </recommendedName>
</protein>
<name>A0A1F7IUG6_9BACT</name>
<evidence type="ECO:0000256" key="3">
    <source>
        <dbReference type="ARBA" id="ARBA00022692"/>
    </source>
</evidence>
<reference evidence="7 8" key="1">
    <citation type="journal article" date="2016" name="Nat. Commun.">
        <title>Thousands of microbial genomes shed light on interconnected biogeochemical processes in an aquifer system.</title>
        <authorList>
            <person name="Anantharaman K."/>
            <person name="Brown C.T."/>
            <person name="Hug L.A."/>
            <person name="Sharon I."/>
            <person name="Castelle C.J."/>
            <person name="Probst A.J."/>
            <person name="Thomas B.C."/>
            <person name="Singh A."/>
            <person name="Wilkins M.J."/>
            <person name="Karaoz U."/>
            <person name="Brodie E.L."/>
            <person name="Williams K.H."/>
            <person name="Hubbard S.S."/>
            <person name="Banfield J.F."/>
        </authorList>
    </citation>
    <scope>NUCLEOTIDE SEQUENCE [LARGE SCALE GENOMIC DNA]</scope>
</reference>
<evidence type="ECO:0000256" key="4">
    <source>
        <dbReference type="ARBA" id="ARBA00022989"/>
    </source>
</evidence>
<dbReference type="InterPro" id="IPR050833">
    <property type="entry name" value="Poly_Biosynth_Transport"/>
</dbReference>
<dbReference type="Proteomes" id="UP000177141">
    <property type="component" value="Unassembled WGS sequence"/>
</dbReference>
<proteinExistence type="predicted"/>
<evidence type="ECO:0000256" key="6">
    <source>
        <dbReference type="SAM" id="Phobius"/>
    </source>
</evidence>
<evidence type="ECO:0000313" key="7">
    <source>
        <dbReference type="EMBL" id="OGK47001.1"/>
    </source>
</evidence>
<keyword evidence="3 6" id="KW-0812">Transmembrane</keyword>
<accession>A0A1F7IUG6</accession>
<feature type="transmembrane region" description="Helical" evidence="6">
    <location>
        <begin position="370"/>
        <end position="390"/>
    </location>
</feature>
<feature type="transmembrane region" description="Helical" evidence="6">
    <location>
        <begin position="21"/>
        <end position="41"/>
    </location>
</feature>
<feature type="transmembrane region" description="Helical" evidence="6">
    <location>
        <begin position="260"/>
        <end position="284"/>
    </location>
</feature>
<gene>
    <name evidence="7" type="ORF">A3A93_02665</name>
</gene>
<feature type="transmembrane region" description="Helical" evidence="6">
    <location>
        <begin position="128"/>
        <end position="149"/>
    </location>
</feature>
<evidence type="ECO:0000256" key="1">
    <source>
        <dbReference type="ARBA" id="ARBA00004651"/>
    </source>
</evidence>
<feature type="transmembrane region" description="Helical" evidence="6">
    <location>
        <begin position="161"/>
        <end position="182"/>
    </location>
</feature>
<feature type="transmembrane region" description="Helical" evidence="6">
    <location>
        <begin position="396"/>
        <end position="418"/>
    </location>
</feature>
<feature type="transmembrane region" description="Helical" evidence="6">
    <location>
        <begin position="345"/>
        <end position="363"/>
    </location>
</feature>
<dbReference type="EMBL" id="MGAL01000036">
    <property type="protein sequence ID" value="OGK47001.1"/>
    <property type="molecule type" value="Genomic_DNA"/>
</dbReference>
<evidence type="ECO:0000256" key="5">
    <source>
        <dbReference type="ARBA" id="ARBA00023136"/>
    </source>
</evidence>
<evidence type="ECO:0008006" key="9">
    <source>
        <dbReference type="Google" id="ProtNLM"/>
    </source>
</evidence>
<keyword evidence="4 6" id="KW-1133">Transmembrane helix</keyword>
<dbReference type="AlphaFoldDB" id="A0A1F7IUG6"/>
<dbReference type="GO" id="GO:0005886">
    <property type="term" value="C:plasma membrane"/>
    <property type="evidence" value="ECO:0007669"/>
    <property type="project" value="UniProtKB-SubCell"/>
</dbReference>
<feature type="transmembrane region" description="Helical" evidence="6">
    <location>
        <begin position="95"/>
        <end position="116"/>
    </location>
</feature>
<dbReference type="STRING" id="1802061.A3A93_02665"/>
<feature type="transmembrane region" description="Helical" evidence="6">
    <location>
        <begin position="188"/>
        <end position="206"/>
    </location>
</feature>
<comment type="caution">
    <text evidence="7">The sequence shown here is derived from an EMBL/GenBank/DDBJ whole genome shotgun (WGS) entry which is preliminary data.</text>
</comment>
<sequence>MLQRLISFIKEPTRKNIAINTIGNYLNVFFIALFALILVRIMTPAEYGVLSVLLGISYVLATILDFGTTATIYSYVPALHAENNPRLFRFIKSTFFYQSLFSIIVIGILFLTFPYLDRIFFKTNAQTWVLNLTILSVLFFIWQNFFTNILFAAKKFLRANLYINIGNVVKTIVIGLMAYFGTLSVGEVIFVFGLLGPVVFFILLLFTNRRHVSTVFRAKIAKEEFRFGYTLTYFLGSQFYNLGLRMDLFLLSYFALGEQIGYYGLAQKIILSIIASIVSITQVLSPRFATIKTKKDARSEMKRAFKYLLIPSAIFILLYFTPKIIFELVFTGNFSQTEAATKALALPFILNAVGSVPMLFILYTVKKPGYILWSNLIFFLIITLGSYYLIPQRGMFGPPIAIFFAFLIATAIQTVAMIREYKKLPL</sequence>
<dbReference type="InterPro" id="IPR002797">
    <property type="entry name" value="Polysacc_synth"/>
</dbReference>
<comment type="subcellular location">
    <subcellularLocation>
        <location evidence="1">Cell membrane</location>
        <topology evidence="1">Multi-pass membrane protein</topology>
    </subcellularLocation>
</comment>
<feature type="transmembrane region" description="Helical" evidence="6">
    <location>
        <begin position="305"/>
        <end position="325"/>
    </location>
</feature>
<dbReference type="Pfam" id="PF01943">
    <property type="entry name" value="Polysacc_synt"/>
    <property type="match status" value="1"/>
</dbReference>
<evidence type="ECO:0000256" key="2">
    <source>
        <dbReference type="ARBA" id="ARBA00022475"/>
    </source>
</evidence>
<evidence type="ECO:0000313" key="8">
    <source>
        <dbReference type="Proteomes" id="UP000177141"/>
    </source>
</evidence>
<keyword evidence="5 6" id="KW-0472">Membrane</keyword>
<organism evidence="7 8">
    <name type="scientific">Candidatus Roizmanbacteria bacterium RIFCSPLOWO2_01_FULL_38_12</name>
    <dbReference type="NCBI Taxonomy" id="1802061"/>
    <lineage>
        <taxon>Bacteria</taxon>
        <taxon>Candidatus Roizmaniibacteriota</taxon>
    </lineage>
</organism>
<feature type="transmembrane region" description="Helical" evidence="6">
    <location>
        <begin position="47"/>
        <end position="75"/>
    </location>
</feature>
<dbReference type="PANTHER" id="PTHR30250:SF11">
    <property type="entry name" value="O-ANTIGEN TRANSPORTER-RELATED"/>
    <property type="match status" value="1"/>
</dbReference>